<feature type="domain" description="Peptidase M12A" evidence="3">
    <location>
        <begin position="1"/>
        <end position="123"/>
    </location>
</feature>
<dbReference type="InterPro" id="IPR001506">
    <property type="entry name" value="Peptidase_M12A"/>
</dbReference>
<dbReference type="AlphaFoldDB" id="A0AAV5V0C0"/>
<evidence type="ECO:0000259" key="3">
    <source>
        <dbReference type="PROSITE" id="PS51864"/>
    </source>
</evidence>
<keyword evidence="1 2" id="KW-0378">Hydrolase</keyword>
<feature type="non-terminal residue" evidence="4">
    <location>
        <position position="123"/>
    </location>
</feature>
<keyword evidence="1 2" id="KW-0482">Metalloprotease</keyword>
<dbReference type="Pfam" id="PF01400">
    <property type="entry name" value="Astacin"/>
    <property type="match status" value="1"/>
</dbReference>
<dbReference type="EC" id="3.4.24.-" evidence="2"/>
<sequence length="123" mass="13872">MSLTARLHSTSSNRQIMVCVCQDDVELHTCAGTTNTIIHETIHCLGFYHTQARADWADFIKLIDSTERNNLTEKGADPVPGVPYEYGSVMHYPPTGIIWGETFVPMDVEYKRTMGQGSRPTFY</sequence>
<dbReference type="PANTHER" id="PTHR10127:SF831">
    <property type="entry name" value="ZINC METALLOPROTEINASE NAS-37"/>
    <property type="match status" value="1"/>
</dbReference>
<comment type="caution">
    <text evidence="4">The sequence shown here is derived from an EMBL/GenBank/DDBJ whole genome shotgun (WGS) entry which is preliminary data.</text>
</comment>
<dbReference type="GO" id="GO:0008270">
    <property type="term" value="F:zinc ion binding"/>
    <property type="evidence" value="ECO:0007669"/>
    <property type="project" value="UniProtKB-UniRule"/>
</dbReference>
<gene>
    <name evidence="4" type="ORF">PFISCL1PPCAC_3202</name>
</gene>
<accession>A0AAV5V0C0</accession>
<feature type="active site" evidence="1">
    <location>
        <position position="40"/>
    </location>
</feature>
<evidence type="ECO:0000313" key="5">
    <source>
        <dbReference type="Proteomes" id="UP001432322"/>
    </source>
</evidence>
<dbReference type="InterPro" id="IPR024079">
    <property type="entry name" value="MetalloPept_cat_dom_sf"/>
</dbReference>
<comment type="caution">
    <text evidence="1">Lacks conserved residue(s) required for the propagation of feature annotation.</text>
</comment>
<reference evidence="4" key="1">
    <citation type="submission" date="2023-10" db="EMBL/GenBank/DDBJ databases">
        <title>Genome assembly of Pristionchus species.</title>
        <authorList>
            <person name="Yoshida K."/>
            <person name="Sommer R.J."/>
        </authorList>
    </citation>
    <scope>NUCLEOTIDE SEQUENCE</scope>
    <source>
        <strain evidence="4">RS5133</strain>
    </source>
</reference>
<evidence type="ECO:0000313" key="4">
    <source>
        <dbReference type="EMBL" id="GMT11905.1"/>
    </source>
</evidence>
<feature type="binding site" evidence="1">
    <location>
        <position position="39"/>
    </location>
    <ligand>
        <name>Zn(2+)</name>
        <dbReference type="ChEBI" id="CHEBI:29105"/>
        <note>catalytic</note>
    </ligand>
</feature>
<proteinExistence type="predicted"/>
<keyword evidence="1 2" id="KW-0645">Protease</keyword>
<keyword evidence="1 2" id="KW-0479">Metal-binding</keyword>
<dbReference type="SUPFAM" id="SSF55486">
    <property type="entry name" value="Metalloproteases ('zincins'), catalytic domain"/>
    <property type="match status" value="1"/>
</dbReference>
<dbReference type="GO" id="GO:0004222">
    <property type="term" value="F:metalloendopeptidase activity"/>
    <property type="evidence" value="ECO:0007669"/>
    <property type="project" value="UniProtKB-UniRule"/>
</dbReference>
<dbReference type="PRINTS" id="PR00480">
    <property type="entry name" value="ASTACIN"/>
</dbReference>
<keyword evidence="5" id="KW-1185">Reference proteome</keyword>
<evidence type="ECO:0000256" key="2">
    <source>
        <dbReference type="RuleBase" id="RU361183"/>
    </source>
</evidence>
<dbReference type="Gene3D" id="3.40.390.10">
    <property type="entry name" value="Collagenase (Catalytic Domain)"/>
    <property type="match status" value="1"/>
</dbReference>
<evidence type="ECO:0000256" key="1">
    <source>
        <dbReference type="PROSITE-ProRule" id="PRU01211"/>
    </source>
</evidence>
<organism evidence="4 5">
    <name type="scientific">Pristionchus fissidentatus</name>
    <dbReference type="NCBI Taxonomy" id="1538716"/>
    <lineage>
        <taxon>Eukaryota</taxon>
        <taxon>Metazoa</taxon>
        <taxon>Ecdysozoa</taxon>
        <taxon>Nematoda</taxon>
        <taxon>Chromadorea</taxon>
        <taxon>Rhabditida</taxon>
        <taxon>Rhabditina</taxon>
        <taxon>Diplogasteromorpha</taxon>
        <taxon>Diplogasteroidea</taxon>
        <taxon>Neodiplogasteridae</taxon>
        <taxon>Pristionchus</taxon>
    </lineage>
</organism>
<name>A0AAV5V0C0_9BILA</name>
<feature type="binding site" evidence="1">
    <location>
        <position position="49"/>
    </location>
    <ligand>
        <name>Zn(2+)</name>
        <dbReference type="ChEBI" id="CHEBI:29105"/>
        <note>catalytic</note>
    </ligand>
</feature>
<dbReference type="PROSITE" id="PS51864">
    <property type="entry name" value="ASTACIN"/>
    <property type="match status" value="1"/>
</dbReference>
<protein>
    <recommendedName>
        <fullName evidence="2">Metalloendopeptidase</fullName>
        <ecNumber evidence="2">3.4.24.-</ecNumber>
    </recommendedName>
</protein>
<keyword evidence="1 2" id="KW-0862">Zinc</keyword>
<dbReference type="GO" id="GO:0006508">
    <property type="term" value="P:proteolysis"/>
    <property type="evidence" value="ECO:0007669"/>
    <property type="project" value="UniProtKB-KW"/>
</dbReference>
<dbReference type="PANTHER" id="PTHR10127">
    <property type="entry name" value="DISCOIDIN, CUB, EGF, LAMININ , AND ZINC METALLOPROTEASE DOMAIN CONTAINING"/>
    <property type="match status" value="1"/>
</dbReference>
<dbReference type="Proteomes" id="UP001432322">
    <property type="component" value="Unassembled WGS sequence"/>
</dbReference>
<feature type="binding site" evidence="1">
    <location>
        <position position="43"/>
    </location>
    <ligand>
        <name>Zn(2+)</name>
        <dbReference type="ChEBI" id="CHEBI:29105"/>
        <note>catalytic</note>
    </ligand>
</feature>
<dbReference type="EMBL" id="BTSY01000001">
    <property type="protein sequence ID" value="GMT11905.1"/>
    <property type="molecule type" value="Genomic_DNA"/>
</dbReference>
<comment type="cofactor">
    <cofactor evidence="1 2">
        <name>Zn(2+)</name>
        <dbReference type="ChEBI" id="CHEBI:29105"/>
    </cofactor>
    <text evidence="1 2">Binds 1 zinc ion per subunit.</text>
</comment>